<gene>
    <name evidence="2" type="ORF">PQR57_46745</name>
</gene>
<feature type="compositionally biased region" description="Basic and acidic residues" evidence="1">
    <location>
        <begin position="113"/>
        <end position="122"/>
    </location>
</feature>
<name>A0ABW9B632_9BURK</name>
<comment type="caution">
    <text evidence="2">The sequence shown here is derived from an EMBL/GenBank/DDBJ whole genome shotgun (WGS) entry which is preliminary data.</text>
</comment>
<feature type="compositionally biased region" description="Polar residues" evidence="1">
    <location>
        <begin position="1"/>
        <end position="19"/>
    </location>
</feature>
<organism evidence="2 3">
    <name type="scientific">Paraburkholderia dipogonis</name>
    <dbReference type="NCBI Taxonomy" id="1211383"/>
    <lineage>
        <taxon>Bacteria</taxon>
        <taxon>Pseudomonadati</taxon>
        <taxon>Pseudomonadota</taxon>
        <taxon>Betaproteobacteria</taxon>
        <taxon>Burkholderiales</taxon>
        <taxon>Burkholderiaceae</taxon>
        <taxon>Paraburkholderia</taxon>
    </lineage>
</organism>
<proteinExistence type="predicted"/>
<keyword evidence="3" id="KW-1185">Reference proteome</keyword>
<dbReference type="Pfam" id="PF11065">
    <property type="entry name" value="DUF2866"/>
    <property type="match status" value="1"/>
</dbReference>
<dbReference type="Proteomes" id="UP001629230">
    <property type="component" value="Unassembled WGS sequence"/>
</dbReference>
<sequence length="122" mass="13429">MQVSSNVSGAASRDFQSGRKTAADTAIGRKPAKGVNALADAGKNVMKVRGCRISAPIAALWGEWCRIVEWINANDEYSCMAVPGDATEAEIRQRVRAHRNGQRHTLMDDPDLPEQRVRLRRA</sequence>
<evidence type="ECO:0000313" key="2">
    <source>
        <dbReference type="EMBL" id="MFM0008385.1"/>
    </source>
</evidence>
<protein>
    <submittedName>
        <fullName evidence="2">DUF2866 domain-containing protein</fullName>
    </submittedName>
</protein>
<feature type="region of interest" description="Disordered" evidence="1">
    <location>
        <begin position="98"/>
        <end position="122"/>
    </location>
</feature>
<evidence type="ECO:0000313" key="3">
    <source>
        <dbReference type="Proteomes" id="UP001629230"/>
    </source>
</evidence>
<dbReference type="EMBL" id="JAQQEZ010000098">
    <property type="protein sequence ID" value="MFM0008385.1"/>
    <property type="molecule type" value="Genomic_DNA"/>
</dbReference>
<dbReference type="RefSeq" id="WP_408183396.1">
    <property type="nucleotide sequence ID" value="NZ_JAQQEZ010000098.1"/>
</dbReference>
<evidence type="ECO:0000256" key="1">
    <source>
        <dbReference type="SAM" id="MobiDB-lite"/>
    </source>
</evidence>
<feature type="region of interest" description="Disordered" evidence="1">
    <location>
        <begin position="1"/>
        <end position="31"/>
    </location>
</feature>
<reference evidence="2 3" key="1">
    <citation type="journal article" date="2024" name="Chem. Sci.">
        <title>Discovery of megapolipeptins by genome mining of a Burkholderiales bacteria collection.</title>
        <authorList>
            <person name="Paulo B.S."/>
            <person name="Recchia M.J.J."/>
            <person name="Lee S."/>
            <person name="Fergusson C.H."/>
            <person name="Romanowski S.B."/>
            <person name="Hernandez A."/>
            <person name="Krull N."/>
            <person name="Liu D.Y."/>
            <person name="Cavanagh H."/>
            <person name="Bos A."/>
            <person name="Gray C.A."/>
            <person name="Murphy B.T."/>
            <person name="Linington R.G."/>
            <person name="Eustaquio A.S."/>
        </authorList>
    </citation>
    <scope>NUCLEOTIDE SEQUENCE [LARGE SCALE GENOMIC DNA]</scope>
    <source>
        <strain evidence="2 3">RL17-350-BIC-A</strain>
    </source>
</reference>
<accession>A0ABW9B632</accession>
<dbReference type="InterPro" id="IPR021294">
    <property type="entry name" value="DUF2866"/>
</dbReference>